<dbReference type="InterPro" id="IPR001278">
    <property type="entry name" value="Arg-tRNA-ligase"/>
</dbReference>
<evidence type="ECO:0000256" key="1">
    <source>
        <dbReference type="ARBA" id="ARBA00004496"/>
    </source>
</evidence>
<accession>A0A7M2YZD9</accession>
<dbReference type="Pfam" id="PF05746">
    <property type="entry name" value="DALR_1"/>
    <property type="match status" value="1"/>
</dbReference>
<dbReference type="HAMAP" id="MF_00123">
    <property type="entry name" value="Arg_tRNA_synth"/>
    <property type="match status" value="1"/>
</dbReference>
<keyword evidence="3 10" id="KW-0963">Cytoplasm</keyword>
<feature type="short sequence motif" description="'HIGH' region" evidence="10">
    <location>
        <begin position="114"/>
        <end position="124"/>
    </location>
</feature>
<comment type="similarity">
    <text evidence="2 10">Belongs to the class-I aminoacyl-tRNA synthetase family.</text>
</comment>
<dbReference type="SUPFAM" id="SSF55190">
    <property type="entry name" value="Arginyl-tRNA synthetase (ArgRS), N-terminal 'additional' domain"/>
    <property type="match status" value="1"/>
</dbReference>
<dbReference type="SUPFAM" id="SSF47323">
    <property type="entry name" value="Anticodon-binding domain of a subclass of class I aminoacyl-tRNA synthetases"/>
    <property type="match status" value="1"/>
</dbReference>
<dbReference type="InterPro" id="IPR036695">
    <property type="entry name" value="Arg-tRNA-synth_N_sf"/>
</dbReference>
<dbReference type="Proteomes" id="UP000254134">
    <property type="component" value="Unassembled WGS sequence"/>
</dbReference>
<evidence type="ECO:0000256" key="9">
    <source>
        <dbReference type="ARBA" id="ARBA00049339"/>
    </source>
</evidence>
<dbReference type="Gene3D" id="1.10.730.10">
    <property type="entry name" value="Isoleucyl-tRNA Synthetase, Domain 1"/>
    <property type="match status" value="1"/>
</dbReference>
<dbReference type="RefSeq" id="WP_181813385.1">
    <property type="nucleotide sequence ID" value="NZ_QQZY01000002.1"/>
</dbReference>
<reference evidence="14" key="2">
    <citation type="journal article" date="2019" name="MicrobiologyOpen">
        <title>High-quality draft genome sequence of Gaiella occulta isolated from a 150 meter deep mineral water borehole and comparison with the genome sequences of other deep-branching lineages of the phylum Actinobacteria.</title>
        <authorList>
            <person name="Severino R."/>
            <person name="Froufe H.J.C."/>
            <person name="Barroso C."/>
            <person name="Albuquerque L."/>
            <person name="Lobo-da-Cunha A."/>
            <person name="da Costa M.S."/>
            <person name="Egas C."/>
        </authorList>
    </citation>
    <scope>NUCLEOTIDE SEQUENCE [LARGE SCALE GENOMIC DNA]</scope>
    <source>
        <strain evidence="14">F2-233</strain>
    </source>
</reference>
<dbReference type="InterPro" id="IPR008909">
    <property type="entry name" value="DALR_anticod-bd"/>
</dbReference>
<organism evidence="13 14">
    <name type="scientific">Gaiella occulta</name>
    <dbReference type="NCBI Taxonomy" id="1002870"/>
    <lineage>
        <taxon>Bacteria</taxon>
        <taxon>Bacillati</taxon>
        <taxon>Actinomycetota</taxon>
        <taxon>Thermoleophilia</taxon>
        <taxon>Gaiellales</taxon>
        <taxon>Gaiellaceae</taxon>
        <taxon>Gaiella</taxon>
    </lineage>
</organism>
<dbReference type="GO" id="GO:0005737">
    <property type="term" value="C:cytoplasm"/>
    <property type="evidence" value="ECO:0007669"/>
    <property type="project" value="UniProtKB-SubCell"/>
</dbReference>
<evidence type="ECO:0000256" key="5">
    <source>
        <dbReference type="ARBA" id="ARBA00022741"/>
    </source>
</evidence>
<dbReference type="InterPro" id="IPR005148">
    <property type="entry name" value="Arg-tRNA-synth_N"/>
</dbReference>
<dbReference type="Gene3D" id="3.40.50.620">
    <property type="entry name" value="HUPs"/>
    <property type="match status" value="1"/>
</dbReference>
<name>A0A7M2YZD9_9ACTN</name>
<evidence type="ECO:0000259" key="12">
    <source>
        <dbReference type="SMART" id="SM01016"/>
    </source>
</evidence>
<dbReference type="PANTHER" id="PTHR11956">
    <property type="entry name" value="ARGINYL-TRNA SYNTHETASE"/>
    <property type="match status" value="1"/>
</dbReference>
<dbReference type="SUPFAM" id="SSF52374">
    <property type="entry name" value="Nucleotidylyl transferase"/>
    <property type="match status" value="1"/>
</dbReference>
<dbReference type="PANTHER" id="PTHR11956:SF5">
    <property type="entry name" value="ARGININE--TRNA LIGASE, CYTOPLASMIC"/>
    <property type="match status" value="1"/>
</dbReference>
<keyword evidence="7 10" id="KW-0648">Protein biosynthesis</keyword>
<protein>
    <recommendedName>
        <fullName evidence="10">Arginine--tRNA ligase</fullName>
        <ecNumber evidence="10">6.1.1.19</ecNumber>
    </recommendedName>
    <alternativeName>
        <fullName evidence="10">Arginyl-tRNA synthetase</fullName>
        <shortName evidence="10">ArgRS</shortName>
    </alternativeName>
</protein>
<dbReference type="PRINTS" id="PR01038">
    <property type="entry name" value="TRNASYNTHARG"/>
</dbReference>
<feature type="domain" description="DALR anticodon binding" evidence="11">
    <location>
        <begin position="387"/>
        <end position="499"/>
    </location>
</feature>
<evidence type="ECO:0000256" key="4">
    <source>
        <dbReference type="ARBA" id="ARBA00022598"/>
    </source>
</evidence>
<gene>
    <name evidence="10" type="primary">argS</name>
    <name evidence="13" type="ORF">Gocc_1036</name>
</gene>
<dbReference type="EMBL" id="QQZY01000002">
    <property type="protein sequence ID" value="RDI75238.1"/>
    <property type="molecule type" value="Genomic_DNA"/>
</dbReference>
<dbReference type="Pfam" id="PF03485">
    <property type="entry name" value="Arg_tRNA_synt_N"/>
    <property type="match status" value="1"/>
</dbReference>
<keyword evidence="8 10" id="KW-0030">Aminoacyl-tRNA synthetase</keyword>
<evidence type="ECO:0000256" key="8">
    <source>
        <dbReference type="ARBA" id="ARBA00023146"/>
    </source>
</evidence>
<dbReference type="InterPro" id="IPR014729">
    <property type="entry name" value="Rossmann-like_a/b/a_fold"/>
</dbReference>
<keyword evidence="6 10" id="KW-0067">ATP-binding</keyword>
<dbReference type="InterPro" id="IPR035684">
    <property type="entry name" value="ArgRS_core"/>
</dbReference>
<proteinExistence type="inferred from homology"/>
<dbReference type="GO" id="GO:0005524">
    <property type="term" value="F:ATP binding"/>
    <property type="evidence" value="ECO:0007669"/>
    <property type="project" value="UniProtKB-UniRule"/>
</dbReference>
<evidence type="ECO:0000256" key="2">
    <source>
        <dbReference type="ARBA" id="ARBA00005594"/>
    </source>
</evidence>
<dbReference type="CDD" id="cd00671">
    <property type="entry name" value="ArgRS_core"/>
    <property type="match status" value="1"/>
</dbReference>
<feature type="domain" description="Arginyl tRNA synthetase N-terminal" evidence="12">
    <location>
        <begin position="2"/>
        <end position="77"/>
    </location>
</feature>
<comment type="subcellular location">
    <subcellularLocation>
        <location evidence="1 10">Cytoplasm</location>
    </subcellularLocation>
</comment>
<dbReference type="EC" id="6.1.1.19" evidence="10"/>
<dbReference type="Gene3D" id="3.30.1360.70">
    <property type="entry name" value="Arginyl tRNA synthetase N-terminal domain"/>
    <property type="match status" value="1"/>
</dbReference>
<reference evidence="13 14" key="1">
    <citation type="submission" date="2018-07" db="EMBL/GenBank/DDBJ databases">
        <title>High-quality-draft genome sequence of Gaiella occulta.</title>
        <authorList>
            <person name="Severino R."/>
            <person name="Froufe H.J.C."/>
            <person name="Rainey F.A."/>
            <person name="Barroso C."/>
            <person name="Albuquerque L."/>
            <person name="Lobo-Da-Cunha A."/>
            <person name="Da Costa M.S."/>
            <person name="Egas C."/>
        </authorList>
    </citation>
    <scope>NUCLEOTIDE SEQUENCE [LARGE SCALE GENOMIC DNA]</scope>
    <source>
        <strain evidence="13 14">F2-233</strain>
    </source>
</reference>
<dbReference type="GO" id="GO:0004814">
    <property type="term" value="F:arginine-tRNA ligase activity"/>
    <property type="evidence" value="ECO:0007669"/>
    <property type="project" value="UniProtKB-UniRule"/>
</dbReference>
<dbReference type="GO" id="GO:0006420">
    <property type="term" value="P:arginyl-tRNA aminoacylation"/>
    <property type="evidence" value="ECO:0007669"/>
    <property type="project" value="UniProtKB-UniRule"/>
</dbReference>
<evidence type="ECO:0000313" key="13">
    <source>
        <dbReference type="EMBL" id="RDI75238.1"/>
    </source>
</evidence>
<keyword evidence="5 10" id="KW-0547">Nucleotide-binding</keyword>
<evidence type="ECO:0000256" key="10">
    <source>
        <dbReference type="HAMAP-Rule" id="MF_00123"/>
    </source>
</evidence>
<keyword evidence="14" id="KW-1185">Reference proteome</keyword>
<dbReference type="AlphaFoldDB" id="A0A7M2YZD9"/>
<sequence>MQRLAGALSAVAGFPVELERPSDPAHGDYATNAALRLAGRLKRPPREVADELAGRIAGLAEVARVEVAGPGFLNLFLDDAWFGSALGLALAVGGDFGARSAAAPERVQVEMVSANPTGPITVASARNGAYGDSVARLLSFAGHDVEREYYYNDAGAQMERFRESVDAARRGEEPPEDGYRGAYVADLAGESGDPVPRMLERIEATLERFRIHFDSYERQSVVEAEIPEAVALLDTYESEGALWARTSAYGDEKDRVVIRSDGTPTYFAADAAYVRRKYAKGFDRLVYVLGADHHGYVARLQALAQMLGRPRESLEVLIYQLVHLTKGGEATKMSKRRGDVVFLDDFIDEIGIDAARWYLVSRGHDQTIEIDVDLAAEKTAKNPVYYVQYAHARIAGILRNAGDAVPAATVSAPLAPEERDLVKRIAEFPAVAAEAAQRRAPHAIATYAIRVADDFHRFYHHHKVLGSEAEAFRLGLCSATRTVVARCLDLVGVEAPERM</sequence>
<keyword evidence="4 10" id="KW-0436">Ligase</keyword>
<dbReference type="SMART" id="SM01016">
    <property type="entry name" value="Arg_tRNA_synt_N"/>
    <property type="match status" value="1"/>
</dbReference>
<evidence type="ECO:0000313" key="14">
    <source>
        <dbReference type="Proteomes" id="UP000254134"/>
    </source>
</evidence>
<comment type="catalytic activity">
    <reaction evidence="9 10">
        <text>tRNA(Arg) + L-arginine + ATP = L-arginyl-tRNA(Arg) + AMP + diphosphate</text>
        <dbReference type="Rhea" id="RHEA:20301"/>
        <dbReference type="Rhea" id="RHEA-COMP:9658"/>
        <dbReference type="Rhea" id="RHEA-COMP:9673"/>
        <dbReference type="ChEBI" id="CHEBI:30616"/>
        <dbReference type="ChEBI" id="CHEBI:32682"/>
        <dbReference type="ChEBI" id="CHEBI:33019"/>
        <dbReference type="ChEBI" id="CHEBI:78442"/>
        <dbReference type="ChEBI" id="CHEBI:78513"/>
        <dbReference type="ChEBI" id="CHEBI:456215"/>
        <dbReference type="EC" id="6.1.1.19"/>
    </reaction>
</comment>
<evidence type="ECO:0000256" key="3">
    <source>
        <dbReference type="ARBA" id="ARBA00022490"/>
    </source>
</evidence>
<dbReference type="FunFam" id="1.10.730.10:FF:000008">
    <property type="entry name" value="Arginine--tRNA ligase"/>
    <property type="match status" value="1"/>
</dbReference>
<evidence type="ECO:0000256" key="7">
    <source>
        <dbReference type="ARBA" id="ARBA00022917"/>
    </source>
</evidence>
<comment type="subunit">
    <text evidence="10">Monomer.</text>
</comment>
<dbReference type="InterPro" id="IPR009080">
    <property type="entry name" value="tRNAsynth_Ia_anticodon-bd"/>
</dbReference>
<comment type="caution">
    <text evidence="13">The sequence shown here is derived from an EMBL/GenBank/DDBJ whole genome shotgun (WGS) entry which is preliminary data.</text>
</comment>
<evidence type="ECO:0000259" key="11">
    <source>
        <dbReference type="SMART" id="SM00836"/>
    </source>
</evidence>
<dbReference type="SMART" id="SM00836">
    <property type="entry name" value="DALR_1"/>
    <property type="match status" value="1"/>
</dbReference>
<evidence type="ECO:0000256" key="6">
    <source>
        <dbReference type="ARBA" id="ARBA00022840"/>
    </source>
</evidence>